<proteinExistence type="predicted"/>
<dbReference type="RefSeq" id="WP_157028483.1">
    <property type="nucleotide sequence ID" value="NZ_WQMS01000022.1"/>
</dbReference>
<keyword evidence="3" id="KW-1185">Reference proteome</keyword>
<sequence length="192" mass="20925">MTENDYVLSLLAIVSGLAITHMIASLYELLSNRREVRLSWLALLAAGYTAYLVLYGWWVTWAGFHARSGTLPFWRFLMPMLSVTCLALAARASLPSFVPEGGLDLAERYSRHGVWIWRALLASAGISMLGVLVRKLSGEAMSDNATPWGLAGLALMLSMLAVLSLTRVRVIHAVLVPMSFGLLVAATLAHPV</sequence>
<dbReference type="AlphaFoldDB" id="A0A6I4J5X0"/>
<comment type="caution">
    <text evidence="2">The sequence shown here is derived from an EMBL/GenBank/DDBJ whole genome shotgun (WGS) entry which is preliminary data.</text>
</comment>
<keyword evidence="1" id="KW-1133">Transmembrane helix</keyword>
<protein>
    <submittedName>
        <fullName evidence="2">Uncharacterized protein</fullName>
    </submittedName>
</protein>
<evidence type="ECO:0000256" key="1">
    <source>
        <dbReference type="SAM" id="Phobius"/>
    </source>
</evidence>
<keyword evidence="1" id="KW-0812">Transmembrane</keyword>
<dbReference type="EMBL" id="WQMS01000022">
    <property type="protein sequence ID" value="MVO79523.1"/>
    <property type="molecule type" value="Genomic_DNA"/>
</dbReference>
<feature type="transmembrane region" description="Helical" evidence="1">
    <location>
        <begin position="39"/>
        <end position="61"/>
    </location>
</feature>
<feature type="transmembrane region" description="Helical" evidence="1">
    <location>
        <begin position="170"/>
        <end position="189"/>
    </location>
</feature>
<evidence type="ECO:0000313" key="2">
    <source>
        <dbReference type="EMBL" id="MVO79523.1"/>
    </source>
</evidence>
<organism evidence="2 3">
    <name type="scientific">Sphingomonas horti</name>
    <dbReference type="NCBI Taxonomy" id="2682842"/>
    <lineage>
        <taxon>Bacteria</taxon>
        <taxon>Pseudomonadati</taxon>
        <taxon>Pseudomonadota</taxon>
        <taxon>Alphaproteobacteria</taxon>
        <taxon>Sphingomonadales</taxon>
        <taxon>Sphingomonadaceae</taxon>
        <taxon>Sphingomonas</taxon>
    </lineage>
</organism>
<dbReference type="Proteomes" id="UP000441389">
    <property type="component" value="Unassembled WGS sequence"/>
</dbReference>
<feature type="transmembrane region" description="Helical" evidence="1">
    <location>
        <begin position="73"/>
        <end position="94"/>
    </location>
</feature>
<reference evidence="2 3" key="1">
    <citation type="submission" date="2019-12" db="EMBL/GenBank/DDBJ databases">
        <authorList>
            <person name="Huq M.A."/>
        </authorList>
    </citation>
    <scope>NUCLEOTIDE SEQUENCE [LARGE SCALE GENOMIC DNA]</scope>
    <source>
        <strain evidence="2 3">MAH-20</strain>
    </source>
</reference>
<keyword evidence="1" id="KW-0472">Membrane</keyword>
<feature type="transmembrane region" description="Helical" evidence="1">
    <location>
        <begin position="145"/>
        <end position="163"/>
    </location>
</feature>
<feature type="transmembrane region" description="Helical" evidence="1">
    <location>
        <begin position="115"/>
        <end position="133"/>
    </location>
</feature>
<evidence type="ECO:0000313" key="3">
    <source>
        <dbReference type="Proteomes" id="UP000441389"/>
    </source>
</evidence>
<name>A0A6I4J5X0_9SPHN</name>
<gene>
    <name evidence="2" type="ORF">GON01_16445</name>
</gene>
<accession>A0A6I4J5X0</accession>
<feature type="transmembrane region" description="Helical" evidence="1">
    <location>
        <begin position="6"/>
        <end position="27"/>
    </location>
</feature>